<organism evidence="3 4">
    <name type="scientific">Thioalkalivibrio paradoxus ARh 1</name>
    <dbReference type="NCBI Taxonomy" id="713585"/>
    <lineage>
        <taxon>Bacteria</taxon>
        <taxon>Pseudomonadati</taxon>
        <taxon>Pseudomonadota</taxon>
        <taxon>Gammaproteobacteria</taxon>
        <taxon>Chromatiales</taxon>
        <taxon>Ectothiorhodospiraceae</taxon>
        <taxon>Thioalkalivibrio</taxon>
    </lineage>
</organism>
<evidence type="ECO:0000256" key="2">
    <source>
        <dbReference type="SAM" id="SignalP"/>
    </source>
</evidence>
<evidence type="ECO:0000313" key="3">
    <source>
        <dbReference type="EMBL" id="AHE99556.1"/>
    </source>
</evidence>
<proteinExistence type="predicted"/>
<name>W0DM71_9GAMM</name>
<gene>
    <name evidence="3" type="ORF">THITH_16080</name>
</gene>
<dbReference type="RefSeq" id="WP_006746874.1">
    <property type="nucleotide sequence ID" value="NZ_CP007029.1"/>
</dbReference>
<evidence type="ECO:0000313" key="4">
    <source>
        <dbReference type="Proteomes" id="UP000005289"/>
    </source>
</evidence>
<reference evidence="3 4" key="1">
    <citation type="submission" date="2013-12" db="EMBL/GenBank/DDBJ databases">
        <authorList>
            <consortium name="DOE Joint Genome Institute"/>
            <person name="Muyzer G."/>
            <person name="Huntemann M."/>
            <person name="Han J."/>
            <person name="Chen A."/>
            <person name="Kyrpides N."/>
            <person name="Mavromatis K."/>
            <person name="Markowitz V."/>
            <person name="Palaniappan K."/>
            <person name="Ivanova N."/>
            <person name="Schaumberg A."/>
            <person name="Pati A."/>
            <person name="Liolios K."/>
            <person name="Nordberg H.P."/>
            <person name="Cantor M.N."/>
            <person name="Hua S.X."/>
            <person name="Woyke T."/>
        </authorList>
    </citation>
    <scope>NUCLEOTIDE SEQUENCE [LARGE SCALE GENOMIC DNA]</scope>
    <source>
        <strain evidence="3 4">ARh 1</strain>
    </source>
</reference>
<accession>W0DM71</accession>
<keyword evidence="4" id="KW-1185">Reference proteome</keyword>
<dbReference type="Proteomes" id="UP000005289">
    <property type="component" value="Chromosome"/>
</dbReference>
<dbReference type="KEGG" id="tti:THITH_16080"/>
<protein>
    <recommendedName>
        <fullName evidence="5">Alpha/beta hydrolase</fullName>
    </recommendedName>
</protein>
<evidence type="ECO:0008006" key="5">
    <source>
        <dbReference type="Google" id="ProtNLM"/>
    </source>
</evidence>
<feature type="region of interest" description="Disordered" evidence="1">
    <location>
        <begin position="34"/>
        <end position="59"/>
    </location>
</feature>
<feature type="chain" id="PRO_5004787711" description="Alpha/beta hydrolase" evidence="2">
    <location>
        <begin position="30"/>
        <end position="246"/>
    </location>
</feature>
<evidence type="ECO:0000256" key="1">
    <source>
        <dbReference type="SAM" id="MobiDB-lite"/>
    </source>
</evidence>
<dbReference type="EMBL" id="CP007029">
    <property type="protein sequence ID" value="AHE99556.1"/>
    <property type="molecule type" value="Genomic_DNA"/>
</dbReference>
<dbReference type="AlphaFoldDB" id="W0DM71"/>
<dbReference type="HOGENOM" id="CLU_1128646_0_0_6"/>
<dbReference type="STRING" id="713585.THITH_16080"/>
<sequence length="246" mass="27505">MPGTLYPRPYCRSLSIGALAAVLALPLAAAEPGDPFDDHGSADPFDDDSLWEPPRPETNRGALQFLSERPEQPVHHHENQITLAASSLDDGWVQLRQCHRDIDRVRRAQILYNGATTRDIEIESQSNIAESWVEGASVQLRRVEPEAELCVRARSQMLRMLDDGSYVLENGPFMRRFLDGYYPMRVTVAINWGDLDLSLAETTPDAQPGFDITTSRHGVIIDTVFEGRLNTVLRFENGSRDAGTND</sequence>
<dbReference type="OrthoDB" id="8560667at2"/>
<keyword evidence="2" id="KW-0732">Signal</keyword>
<feature type="signal peptide" evidence="2">
    <location>
        <begin position="1"/>
        <end position="29"/>
    </location>
</feature>